<sequence>MKKKILFILSMMLLWGCQNDRPSIQKITLSQPVTMLYFYIETCSECQSFKETAIPYLEETFGDSLTIQQYDLDDDTTQAVYEDVIDQLYQFDQSLYGMGPMYAIEGYFAKVGYTSGDETYIVDDIQKAVEGKALSDELSGLRFSYFNH</sequence>
<accession>A0A1Y4T0A1</accession>
<dbReference type="EMBL" id="NFLJ01000007">
    <property type="protein sequence ID" value="OUQ35605.1"/>
    <property type="molecule type" value="Genomic_DNA"/>
</dbReference>
<dbReference type="OrthoDB" id="1643669at2"/>
<dbReference type="SUPFAM" id="SSF52833">
    <property type="entry name" value="Thioredoxin-like"/>
    <property type="match status" value="1"/>
</dbReference>
<dbReference type="RefSeq" id="WP_087357420.1">
    <property type="nucleotide sequence ID" value="NZ_NFLJ01000007.1"/>
</dbReference>
<gene>
    <name evidence="1" type="ORF">B5E75_03625</name>
</gene>
<proteinExistence type="predicted"/>
<keyword evidence="2" id="KW-1185">Reference proteome</keyword>
<evidence type="ECO:0000313" key="2">
    <source>
        <dbReference type="Proteomes" id="UP000195305"/>
    </source>
</evidence>
<dbReference type="AlphaFoldDB" id="A0A1Y4T0A1"/>
<reference evidence="1 2" key="1">
    <citation type="journal article" date="2018" name="BMC Genomics">
        <title>Whole genome sequencing and function prediction of 133 gut anaerobes isolated from chicken caecum in pure cultures.</title>
        <authorList>
            <person name="Medvecky M."/>
            <person name="Cejkova D."/>
            <person name="Polansky O."/>
            <person name="Karasova D."/>
            <person name="Kubasova T."/>
            <person name="Cizek A."/>
            <person name="Rychlik I."/>
        </authorList>
    </citation>
    <scope>NUCLEOTIDE SEQUENCE [LARGE SCALE GENOMIC DNA]</scope>
    <source>
        <strain evidence="1 2">An13</strain>
    </source>
</reference>
<organism evidence="1 2">
    <name type="scientific">Massilimicrobiota timonensis</name>
    <dbReference type="NCBI Taxonomy" id="1776392"/>
    <lineage>
        <taxon>Bacteria</taxon>
        <taxon>Bacillati</taxon>
        <taxon>Bacillota</taxon>
        <taxon>Erysipelotrichia</taxon>
        <taxon>Erysipelotrichales</taxon>
        <taxon>Erysipelotrichaceae</taxon>
        <taxon>Massilimicrobiota</taxon>
    </lineage>
</organism>
<dbReference type="InterPro" id="IPR036249">
    <property type="entry name" value="Thioredoxin-like_sf"/>
</dbReference>
<evidence type="ECO:0000313" key="1">
    <source>
        <dbReference type="EMBL" id="OUQ35605.1"/>
    </source>
</evidence>
<name>A0A1Y4T0A1_9FIRM</name>
<evidence type="ECO:0008006" key="3">
    <source>
        <dbReference type="Google" id="ProtNLM"/>
    </source>
</evidence>
<dbReference type="Gene3D" id="3.40.30.10">
    <property type="entry name" value="Glutaredoxin"/>
    <property type="match status" value="1"/>
</dbReference>
<comment type="caution">
    <text evidence="1">The sequence shown here is derived from an EMBL/GenBank/DDBJ whole genome shotgun (WGS) entry which is preliminary data.</text>
</comment>
<dbReference type="Proteomes" id="UP000195305">
    <property type="component" value="Unassembled WGS sequence"/>
</dbReference>
<protein>
    <recommendedName>
        <fullName evidence="3">Thioredoxin-like fold domain-containing protein</fullName>
    </recommendedName>
</protein>